<comment type="caution">
    <text evidence="1">The sequence shown here is derived from an EMBL/GenBank/DDBJ whole genome shotgun (WGS) entry which is preliminary data.</text>
</comment>
<dbReference type="EMBL" id="JAYGHX010000009">
    <property type="protein sequence ID" value="MEA5392268.1"/>
    <property type="molecule type" value="Genomic_DNA"/>
</dbReference>
<proteinExistence type="predicted"/>
<organism evidence="1 2">
    <name type="scientific">Cyanobium gracile UHCC 0139</name>
    <dbReference type="NCBI Taxonomy" id="3110308"/>
    <lineage>
        <taxon>Bacteria</taxon>
        <taxon>Bacillati</taxon>
        <taxon>Cyanobacteriota</taxon>
        <taxon>Cyanophyceae</taxon>
        <taxon>Synechococcales</taxon>
        <taxon>Prochlorococcaceae</taxon>
        <taxon>Cyanobium</taxon>
    </lineage>
</organism>
<accession>A0ABU5RWU7</accession>
<evidence type="ECO:0008006" key="3">
    <source>
        <dbReference type="Google" id="ProtNLM"/>
    </source>
</evidence>
<reference evidence="1 2" key="1">
    <citation type="submission" date="2023-12" db="EMBL/GenBank/DDBJ databases">
        <title>Baltic Sea Cyanobacteria.</title>
        <authorList>
            <person name="Delbaje E."/>
            <person name="Fewer D.P."/>
            <person name="Shishido T.K."/>
        </authorList>
    </citation>
    <scope>NUCLEOTIDE SEQUENCE [LARGE SCALE GENOMIC DNA]</scope>
    <source>
        <strain evidence="1 2">UHCC 0139</strain>
    </source>
</reference>
<dbReference type="RefSeq" id="WP_323306225.1">
    <property type="nucleotide sequence ID" value="NZ_JAYGHX010000009.1"/>
</dbReference>
<keyword evidence="2" id="KW-1185">Reference proteome</keyword>
<sequence length="238" mass="26356">MIHLTVAAPMGIDSVFFSFIERLAVVNGHVCVDPPAQRLDEADHASWIDVMKRSNQHFFLIGYRYPPKYWIYLAQSSTTILLVADPDGVVRQLGAIAKGSSDPSECFSLDVAVDSIRPALEETISLASLMTVEGPSQSNLIAPAHSFCSHPRMAFSRVEQFFRDAGVDLSISCCDTFAQEAIPLIDQLGMVDHDTKQALQQLLLLDDSAPRRLSVVSRLFDYDHYVIDARRVDSLLAS</sequence>
<evidence type="ECO:0000313" key="1">
    <source>
        <dbReference type="EMBL" id="MEA5392268.1"/>
    </source>
</evidence>
<protein>
    <recommendedName>
        <fullName evidence="3">ABC transporter substrate-binding protein</fullName>
    </recommendedName>
</protein>
<dbReference type="Proteomes" id="UP001304461">
    <property type="component" value="Unassembled WGS sequence"/>
</dbReference>
<name>A0ABU5RWU7_9CYAN</name>
<gene>
    <name evidence="1" type="ORF">VB738_13475</name>
</gene>
<evidence type="ECO:0000313" key="2">
    <source>
        <dbReference type="Proteomes" id="UP001304461"/>
    </source>
</evidence>